<keyword evidence="4" id="KW-1185">Reference proteome</keyword>
<proteinExistence type="inferred from homology"/>
<organism evidence="3 4">
    <name type="scientific">Thalassoglobus polymorphus</name>
    <dbReference type="NCBI Taxonomy" id="2527994"/>
    <lineage>
        <taxon>Bacteria</taxon>
        <taxon>Pseudomonadati</taxon>
        <taxon>Planctomycetota</taxon>
        <taxon>Planctomycetia</taxon>
        <taxon>Planctomycetales</taxon>
        <taxon>Planctomycetaceae</taxon>
        <taxon>Thalassoglobus</taxon>
    </lineage>
</organism>
<dbReference type="PANTHER" id="PTHR30203:SF24">
    <property type="entry name" value="BLR4935 PROTEIN"/>
    <property type="match status" value="1"/>
</dbReference>
<dbReference type="Pfam" id="PF02321">
    <property type="entry name" value="OEP"/>
    <property type="match status" value="2"/>
</dbReference>
<dbReference type="InterPro" id="IPR010131">
    <property type="entry name" value="MdtP/NodT-like"/>
</dbReference>
<comment type="similarity">
    <text evidence="1">Belongs to the outer membrane factor (OMF) (TC 1.B.17) family.</text>
</comment>
<protein>
    <submittedName>
        <fullName evidence="3">Cobalt-zinc-cadmium resistance protein CzcC</fullName>
    </submittedName>
</protein>
<evidence type="ECO:0000256" key="2">
    <source>
        <dbReference type="SAM" id="Phobius"/>
    </source>
</evidence>
<dbReference type="Proteomes" id="UP000315724">
    <property type="component" value="Chromosome"/>
</dbReference>
<feature type="transmembrane region" description="Helical" evidence="2">
    <location>
        <begin position="16"/>
        <end position="36"/>
    </location>
</feature>
<dbReference type="EMBL" id="CP036267">
    <property type="protein sequence ID" value="QDT31971.1"/>
    <property type="molecule type" value="Genomic_DNA"/>
</dbReference>
<evidence type="ECO:0000313" key="3">
    <source>
        <dbReference type="EMBL" id="QDT31971.1"/>
    </source>
</evidence>
<evidence type="ECO:0000256" key="1">
    <source>
        <dbReference type="ARBA" id="ARBA00007613"/>
    </source>
</evidence>
<dbReference type="Gene3D" id="1.20.1600.10">
    <property type="entry name" value="Outer membrane efflux proteins (OEP)"/>
    <property type="match status" value="1"/>
</dbReference>
<evidence type="ECO:0000313" key="4">
    <source>
        <dbReference type="Proteomes" id="UP000315724"/>
    </source>
</evidence>
<dbReference type="KEGG" id="tpol:Mal48_12100"/>
<gene>
    <name evidence="3" type="primary">czcC_3</name>
    <name evidence="3" type="ORF">Mal48_12100</name>
</gene>
<sequence length="498" mass="55694">MTTDRRDESVKNKVKYNVVVTGSIFATLLWGSSIVAQESHQLHVPSAPKALPIPLESDTVSSDKAGREFLAPPPTPNTIGPTWAFSDPGEVLDNQDYTLEAFLSMAAEYNPTIRQSRLHINSQLNRAIQAGLYPNPTLRYLGEQIGVGGTAGEWQGAEIEQRFVTAGKLELSENKYLQRAKVAEFLAVAQQYRVCNDVRIHFVKALAARQIIDLKKELLKNAEDNLVTIRERYNVGQASRAEAHQANALLQQHRLAVMNAQNDYRQHLLELISLTGAELSVPSLNGELKSSRDLIDFDAAYATILAQSPELCAAHAKLREDLITVQRERVEWVPDIVAGTGAGYNFDARETTYSAMLSLEIPLYDRNQGTIKQAEADYSRQQSEIRRTELDLRRRLSVEYGRYLTAAQNVQNYETVILPERKKAYSLVLSSYKANRIAWDDVLQAYDDYTRARVEYVMNLSAQRTSEILIDGFLLHGGLQTPSGPLPGGHIDSVPKPR</sequence>
<keyword evidence="2" id="KW-0812">Transmembrane</keyword>
<dbReference type="AlphaFoldDB" id="A0A517QJZ9"/>
<dbReference type="PANTHER" id="PTHR30203">
    <property type="entry name" value="OUTER MEMBRANE CATION EFFLUX PROTEIN"/>
    <property type="match status" value="1"/>
</dbReference>
<keyword evidence="2" id="KW-1133">Transmembrane helix</keyword>
<name>A0A517QJZ9_9PLAN</name>
<accession>A0A517QJZ9</accession>
<dbReference type="SUPFAM" id="SSF56954">
    <property type="entry name" value="Outer membrane efflux proteins (OEP)"/>
    <property type="match status" value="1"/>
</dbReference>
<dbReference type="InterPro" id="IPR003423">
    <property type="entry name" value="OMP_efflux"/>
</dbReference>
<keyword evidence="2" id="KW-0472">Membrane</keyword>
<reference evidence="3 4" key="1">
    <citation type="submission" date="2019-02" db="EMBL/GenBank/DDBJ databases">
        <title>Deep-cultivation of Planctomycetes and their phenomic and genomic characterization uncovers novel biology.</title>
        <authorList>
            <person name="Wiegand S."/>
            <person name="Jogler M."/>
            <person name="Boedeker C."/>
            <person name="Pinto D."/>
            <person name="Vollmers J."/>
            <person name="Rivas-Marin E."/>
            <person name="Kohn T."/>
            <person name="Peeters S.H."/>
            <person name="Heuer A."/>
            <person name="Rast P."/>
            <person name="Oberbeckmann S."/>
            <person name="Bunk B."/>
            <person name="Jeske O."/>
            <person name="Meyerdierks A."/>
            <person name="Storesund J.E."/>
            <person name="Kallscheuer N."/>
            <person name="Luecker S."/>
            <person name="Lage O.M."/>
            <person name="Pohl T."/>
            <person name="Merkel B.J."/>
            <person name="Hornburger P."/>
            <person name="Mueller R.-W."/>
            <person name="Bruemmer F."/>
            <person name="Labrenz M."/>
            <person name="Spormann A.M."/>
            <person name="Op den Camp H."/>
            <person name="Overmann J."/>
            <person name="Amann R."/>
            <person name="Jetten M.S.M."/>
            <person name="Mascher T."/>
            <person name="Medema M.H."/>
            <person name="Devos D.P."/>
            <person name="Kaster A.-K."/>
            <person name="Ovreas L."/>
            <person name="Rohde M."/>
            <person name="Galperin M.Y."/>
            <person name="Jogler C."/>
        </authorList>
    </citation>
    <scope>NUCLEOTIDE SEQUENCE [LARGE SCALE GENOMIC DNA]</scope>
    <source>
        <strain evidence="3 4">Mal48</strain>
    </source>
</reference>
<dbReference type="GO" id="GO:0015562">
    <property type="term" value="F:efflux transmembrane transporter activity"/>
    <property type="evidence" value="ECO:0007669"/>
    <property type="project" value="InterPro"/>
</dbReference>